<dbReference type="PROSITE" id="PS52016">
    <property type="entry name" value="TONB_DEPENDENT_REC_3"/>
    <property type="match status" value="1"/>
</dbReference>
<keyword evidence="19" id="KW-1185">Reference proteome</keyword>
<accession>A0AA49Q558</accession>
<evidence type="ECO:0000256" key="2">
    <source>
        <dbReference type="ARBA" id="ARBA00022448"/>
    </source>
</evidence>
<dbReference type="Proteomes" id="UP001229955">
    <property type="component" value="Chromosome"/>
</dbReference>
<dbReference type="InterPro" id="IPR008969">
    <property type="entry name" value="CarboxyPept-like_regulatory"/>
</dbReference>
<keyword evidence="7" id="KW-0408">Iron</keyword>
<dbReference type="GO" id="GO:0015344">
    <property type="term" value="F:siderophore uptake transmembrane transporter activity"/>
    <property type="evidence" value="ECO:0007669"/>
    <property type="project" value="TreeGrafter"/>
</dbReference>
<dbReference type="GO" id="GO:0009279">
    <property type="term" value="C:cell outer membrane"/>
    <property type="evidence" value="ECO:0007669"/>
    <property type="project" value="UniProtKB-SubCell"/>
</dbReference>
<dbReference type="InterPro" id="IPR037066">
    <property type="entry name" value="Plug_dom_sf"/>
</dbReference>
<comment type="similarity">
    <text evidence="12 13">Belongs to the TonB-dependent receptor family.</text>
</comment>
<dbReference type="Gene3D" id="2.60.40.1120">
    <property type="entry name" value="Carboxypeptidase-like, regulatory domain"/>
    <property type="match status" value="1"/>
</dbReference>
<keyword evidence="6 14" id="KW-0732">Signal</keyword>
<evidence type="ECO:0000259" key="16">
    <source>
        <dbReference type="Pfam" id="PF07715"/>
    </source>
</evidence>
<keyword evidence="10 12" id="KW-0472">Membrane</keyword>
<evidence type="ECO:0000256" key="8">
    <source>
        <dbReference type="ARBA" id="ARBA00023065"/>
    </source>
</evidence>
<keyword evidence="2 12" id="KW-0813">Transport</keyword>
<keyword evidence="11 12" id="KW-0998">Cell outer membrane</keyword>
<dbReference type="SUPFAM" id="SSF56935">
    <property type="entry name" value="Porins"/>
    <property type="match status" value="1"/>
</dbReference>
<dbReference type="CDD" id="cd01347">
    <property type="entry name" value="ligand_gated_channel"/>
    <property type="match status" value="1"/>
</dbReference>
<evidence type="ECO:0000256" key="7">
    <source>
        <dbReference type="ARBA" id="ARBA00023004"/>
    </source>
</evidence>
<feature type="signal peptide" evidence="14">
    <location>
        <begin position="1"/>
        <end position="32"/>
    </location>
</feature>
<dbReference type="Pfam" id="PF00593">
    <property type="entry name" value="TonB_dep_Rec_b-barrel"/>
    <property type="match status" value="1"/>
</dbReference>
<proteinExistence type="inferred from homology"/>
<accession>A0AA49Q877</accession>
<dbReference type="EMBL" id="CP130612">
    <property type="protein sequence ID" value="WKW11910.1"/>
    <property type="molecule type" value="Genomic_DNA"/>
</dbReference>
<keyword evidence="9 13" id="KW-0798">TonB box</keyword>
<dbReference type="EMBL" id="CP130613">
    <property type="protein sequence ID" value="WKW14820.1"/>
    <property type="molecule type" value="Genomic_DNA"/>
</dbReference>
<dbReference type="PANTHER" id="PTHR32552">
    <property type="entry name" value="FERRICHROME IRON RECEPTOR-RELATED"/>
    <property type="match status" value="1"/>
</dbReference>
<evidence type="ECO:0000313" key="19">
    <source>
        <dbReference type="Proteomes" id="UP001229955"/>
    </source>
</evidence>
<keyword evidence="5 12" id="KW-0812">Transmembrane</keyword>
<evidence type="ECO:0000313" key="17">
    <source>
        <dbReference type="EMBL" id="WKW11910.1"/>
    </source>
</evidence>
<keyword evidence="17" id="KW-0675">Receptor</keyword>
<keyword evidence="8" id="KW-0406">Ion transport</keyword>
<evidence type="ECO:0000256" key="5">
    <source>
        <dbReference type="ARBA" id="ARBA00022692"/>
    </source>
</evidence>
<dbReference type="Pfam" id="PF07715">
    <property type="entry name" value="Plug"/>
    <property type="match status" value="1"/>
</dbReference>
<comment type="subcellular location">
    <subcellularLocation>
        <location evidence="1 12">Cell outer membrane</location>
        <topology evidence="1 12">Multi-pass membrane protein</topology>
    </subcellularLocation>
</comment>
<feature type="chain" id="PRO_5041369320" evidence="14">
    <location>
        <begin position="33"/>
        <end position="788"/>
    </location>
</feature>
<dbReference type="InterPro" id="IPR039426">
    <property type="entry name" value="TonB-dep_rcpt-like"/>
</dbReference>
<evidence type="ECO:0000256" key="3">
    <source>
        <dbReference type="ARBA" id="ARBA00022452"/>
    </source>
</evidence>
<dbReference type="AlphaFoldDB" id="A0AA49Q558"/>
<feature type="domain" description="TonB-dependent receptor-like beta-barrel" evidence="15">
    <location>
        <begin position="299"/>
        <end position="753"/>
    </location>
</feature>
<keyword evidence="4" id="KW-0410">Iron transport</keyword>
<evidence type="ECO:0000313" key="18">
    <source>
        <dbReference type="EMBL" id="WKW14820.1"/>
    </source>
</evidence>
<reference evidence="17" key="1">
    <citation type="submission" date="2023-07" db="EMBL/GenBank/DDBJ databases">
        <authorList>
            <person name="Haufschild T."/>
            <person name="Kallscheuer N."/>
            <person name="Hammer J."/>
            <person name="Kohn T."/>
            <person name="Kabuu M."/>
            <person name="Jogler M."/>
            <person name="Wohfarth N."/>
            <person name="Heuer A."/>
            <person name="Rohde M."/>
            <person name="van Teeseling M.C.F."/>
            <person name="Jogler C."/>
        </authorList>
    </citation>
    <scope>NUCLEOTIDE SEQUENCE</scope>
    <source>
        <strain evidence="17">Strain 138</strain>
        <strain evidence="18">Strain 318</strain>
    </source>
</reference>
<dbReference type="Pfam" id="PF13620">
    <property type="entry name" value="CarboxypepD_reg"/>
    <property type="match status" value="1"/>
</dbReference>
<keyword evidence="3 12" id="KW-1134">Transmembrane beta strand</keyword>
<dbReference type="SUPFAM" id="SSF49464">
    <property type="entry name" value="Carboxypeptidase regulatory domain-like"/>
    <property type="match status" value="1"/>
</dbReference>
<evidence type="ECO:0000256" key="1">
    <source>
        <dbReference type="ARBA" id="ARBA00004571"/>
    </source>
</evidence>
<dbReference type="Gene3D" id="2.40.170.20">
    <property type="entry name" value="TonB-dependent receptor, beta-barrel domain"/>
    <property type="match status" value="1"/>
</dbReference>
<dbReference type="RefSeq" id="WP_367887593.1">
    <property type="nucleotide sequence ID" value="NZ_CP130612.1"/>
</dbReference>
<evidence type="ECO:0000256" key="10">
    <source>
        <dbReference type="ARBA" id="ARBA00023136"/>
    </source>
</evidence>
<dbReference type="PANTHER" id="PTHR32552:SF68">
    <property type="entry name" value="FERRICHROME OUTER MEMBRANE TRANSPORTER_PHAGE RECEPTOR"/>
    <property type="match status" value="1"/>
</dbReference>
<protein>
    <submittedName>
        <fullName evidence="17">TonB-dependent receptor</fullName>
    </submittedName>
</protein>
<evidence type="ECO:0000259" key="15">
    <source>
        <dbReference type="Pfam" id="PF00593"/>
    </source>
</evidence>
<dbReference type="InterPro" id="IPR036942">
    <property type="entry name" value="Beta-barrel_TonB_sf"/>
</dbReference>
<dbReference type="Gene3D" id="2.170.130.10">
    <property type="entry name" value="TonB-dependent receptor, plug domain"/>
    <property type="match status" value="1"/>
</dbReference>
<evidence type="ECO:0000256" key="12">
    <source>
        <dbReference type="PROSITE-ProRule" id="PRU01360"/>
    </source>
</evidence>
<dbReference type="InterPro" id="IPR012910">
    <property type="entry name" value="Plug_dom"/>
</dbReference>
<feature type="domain" description="TonB-dependent receptor plug" evidence="16">
    <location>
        <begin position="141"/>
        <end position="253"/>
    </location>
</feature>
<name>A0AA49Q558_9BACT</name>
<organism evidence="17">
    <name type="scientific">Pseudogemmatithrix spongiicola</name>
    <dbReference type="NCBI Taxonomy" id="3062599"/>
    <lineage>
        <taxon>Bacteria</taxon>
        <taxon>Pseudomonadati</taxon>
        <taxon>Gemmatimonadota</taxon>
        <taxon>Gemmatimonadia</taxon>
        <taxon>Gemmatimonadales</taxon>
        <taxon>Gemmatimonadaceae</taxon>
        <taxon>Pseudogemmatithrix</taxon>
    </lineage>
</organism>
<evidence type="ECO:0000256" key="6">
    <source>
        <dbReference type="ARBA" id="ARBA00022729"/>
    </source>
</evidence>
<evidence type="ECO:0000256" key="4">
    <source>
        <dbReference type="ARBA" id="ARBA00022496"/>
    </source>
</evidence>
<dbReference type="InterPro" id="IPR000531">
    <property type="entry name" value="Beta-barrel_TonB"/>
</dbReference>
<evidence type="ECO:0000256" key="11">
    <source>
        <dbReference type="ARBA" id="ARBA00023237"/>
    </source>
</evidence>
<dbReference type="KEGG" id="pspc:Strain318_001179"/>
<evidence type="ECO:0000256" key="14">
    <source>
        <dbReference type="SAM" id="SignalP"/>
    </source>
</evidence>
<sequence>MRSLVRRPGSSLLRTLVAIACFAGTSATSLSAQQSPVAATVRGQVRSATGAPVPRATVELLNAGGRAERSVRADDDGRYSLPLAAAGRIQLRATSIGYLPSVMTVDVVNGTDPSVNFVLTAVPSTLAQMVISANRTGQELAKVPASVSLVSQEVIQGVGRRNTSIEEALRTVPGLVVRDQLGGASRATIAIRGAGSSNSFGVRSIRLMIDGIPKNNAGGSGQDLANLDMSSISGIEVLRGPASTLYGNQAGGVVSMTSETGGPDRRQLQVLAGSFGFARVHAKATGEAFDGNVSYLVSAWRTQQDGYRDNSNFDQTGFSSKFVYRPDAKSTVTGVMSYDNLGQDVPGGLTIDEMRATPRIADSTSFTRVGGVRLNNFGRFDEFRFGLNVARSLSETEQIETQIFYVPRAIHEAPALTQFLQQSFLNRGITMRLLSTRRLGSMGSRFTTGVDLHDTPIQTTTTGRPGTAAAGTAISAFDEQATSVGVYVLEELELGPAVTLTAGARYDNIRFKQQNKMRAAQTEPRTFTRVTPKLGLTYRISQTLSAYANFSESFESPVIGQLRNSPRTDGEFVTNQVVKPLSIRTFEVGTRGVAGRGSFELAVFSQRVSDQAVNVNFVRPAPATGQFGALVNAAEVKQQGIEAGAKYELTGSLTLAGTYTYSDFTYARYVAGANNFGGNELPGIPKHNGFLELRYQGARGLSGGIEVQSVGKFFLNDANTAENPAYRLVNLRAAWTRRVGRTDVAPFVAVNNLFSEKYSSQPQINAGAGRFFNPLPGVNYVAGIRLNW</sequence>
<gene>
    <name evidence="17" type="ORF">Strain138_001179</name>
    <name evidence="18" type="ORF">Strain318_001179</name>
</gene>
<evidence type="ECO:0000256" key="13">
    <source>
        <dbReference type="RuleBase" id="RU003357"/>
    </source>
</evidence>
<evidence type="ECO:0000256" key="9">
    <source>
        <dbReference type="ARBA" id="ARBA00023077"/>
    </source>
</evidence>